<dbReference type="Gene3D" id="2.60.40.10">
    <property type="entry name" value="Immunoglobulins"/>
    <property type="match status" value="1"/>
</dbReference>
<keyword evidence="5" id="KW-0812">Transmembrane</keyword>
<evidence type="ECO:0000256" key="10">
    <source>
        <dbReference type="ARBA" id="ARBA00023136"/>
    </source>
</evidence>
<keyword evidence="12" id="KW-0325">Glycoprotein</keyword>
<accession>A0A341BX66</accession>
<keyword evidence="9" id="KW-1064">Adaptive immunity</keyword>
<evidence type="ECO:0000256" key="1">
    <source>
        <dbReference type="ARBA" id="ARBA00004251"/>
    </source>
</evidence>
<dbReference type="PANTHER" id="PTHR16675">
    <property type="entry name" value="MHC CLASS I-RELATED"/>
    <property type="match status" value="1"/>
</dbReference>
<proteinExistence type="predicted"/>
<dbReference type="FunCoup" id="A0A341BX66">
    <property type="interactions" value="160"/>
</dbReference>
<comment type="function">
    <text evidence="15">Antigen-presenting protein that binds self and non-self lipid and glycolipid antigens and presents them to T-cell receptors on natural killer T-cells.</text>
</comment>
<reference evidence="20" key="1">
    <citation type="submission" date="2025-08" db="UniProtKB">
        <authorList>
            <consortium name="RefSeq"/>
        </authorList>
    </citation>
    <scope>IDENTIFICATION</scope>
    <source>
        <tissue evidence="20">Meat</tissue>
    </source>
</reference>
<organism evidence="19 20">
    <name type="scientific">Neophocaena asiaeorientalis asiaeorientalis</name>
    <name type="common">Yangtze finless porpoise</name>
    <name type="synonym">Neophocaena phocaenoides subsp. asiaeorientalis</name>
    <dbReference type="NCBI Taxonomy" id="1706337"/>
    <lineage>
        <taxon>Eukaryota</taxon>
        <taxon>Metazoa</taxon>
        <taxon>Chordata</taxon>
        <taxon>Craniata</taxon>
        <taxon>Vertebrata</taxon>
        <taxon>Euteleostomi</taxon>
        <taxon>Mammalia</taxon>
        <taxon>Eutheria</taxon>
        <taxon>Laurasiatheria</taxon>
        <taxon>Artiodactyla</taxon>
        <taxon>Whippomorpha</taxon>
        <taxon>Cetacea</taxon>
        <taxon>Odontoceti</taxon>
        <taxon>Phocoenidae</taxon>
        <taxon>Neophocaena</taxon>
    </lineage>
</organism>
<dbReference type="RefSeq" id="XP_024606804.1">
    <property type="nucleotide sequence ID" value="XM_024751036.1"/>
</dbReference>
<evidence type="ECO:0000256" key="8">
    <source>
        <dbReference type="ARBA" id="ARBA00022989"/>
    </source>
</evidence>
<comment type="subunit">
    <text evidence="16">Heterodimer with B2M (beta-2-microglobulin). Interacts with saposin C.</text>
</comment>
<dbReference type="CDD" id="cd21029">
    <property type="entry name" value="IgC1_CD1"/>
    <property type="match status" value="1"/>
</dbReference>
<dbReference type="InterPro" id="IPR036179">
    <property type="entry name" value="Ig-like_dom_sf"/>
</dbReference>
<dbReference type="GO" id="GO:0005615">
    <property type="term" value="C:extracellular space"/>
    <property type="evidence" value="ECO:0007669"/>
    <property type="project" value="TreeGrafter"/>
</dbReference>
<dbReference type="SMART" id="SM00407">
    <property type="entry name" value="IGc1"/>
    <property type="match status" value="1"/>
</dbReference>
<dbReference type="Gene3D" id="3.30.500.10">
    <property type="entry name" value="MHC class I-like antigen recognition-like"/>
    <property type="match status" value="1"/>
</dbReference>
<dbReference type="SUPFAM" id="SSF54452">
    <property type="entry name" value="MHC antigen-recognition domain"/>
    <property type="match status" value="1"/>
</dbReference>
<evidence type="ECO:0000256" key="13">
    <source>
        <dbReference type="ARBA" id="ARBA00023228"/>
    </source>
</evidence>
<dbReference type="InParanoid" id="A0A341BX66"/>
<dbReference type="PROSITE" id="PS50835">
    <property type="entry name" value="IG_LIKE"/>
    <property type="match status" value="1"/>
</dbReference>
<comment type="subcellular location">
    <subcellularLocation>
        <location evidence="1">Cell membrane</location>
        <topology evidence="1">Single-pass type I membrane protein</topology>
    </subcellularLocation>
    <subcellularLocation>
        <location evidence="2">Endosome membrane</location>
    </subcellularLocation>
    <subcellularLocation>
        <location evidence="3">Lysosome membrane</location>
    </subcellularLocation>
</comment>
<dbReference type="GO" id="GO:0005765">
    <property type="term" value="C:lysosomal membrane"/>
    <property type="evidence" value="ECO:0007669"/>
    <property type="project" value="UniProtKB-SubCell"/>
</dbReference>
<dbReference type="GO" id="GO:0030883">
    <property type="term" value="F:endogenous lipid antigen binding"/>
    <property type="evidence" value="ECO:0007669"/>
    <property type="project" value="TreeGrafter"/>
</dbReference>
<evidence type="ECO:0000256" key="5">
    <source>
        <dbReference type="ARBA" id="ARBA00022692"/>
    </source>
</evidence>
<keyword evidence="6" id="KW-0967">Endosome</keyword>
<dbReference type="Pfam" id="PF16497">
    <property type="entry name" value="MHC_I_3"/>
    <property type="match status" value="1"/>
</dbReference>
<evidence type="ECO:0000256" key="2">
    <source>
        <dbReference type="ARBA" id="ARBA00004608"/>
    </source>
</evidence>
<dbReference type="GeneID" id="112403516"/>
<protein>
    <submittedName>
        <fullName evidence="20">T-cell surface glycoprotein CD1b isoform X1</fullName>
    </submittedName>
</protein>
<evidence type="ECO:0000256" key="14">
    <source>
        <dbReference type="ARBA" id="ARBA00023319"/>
    </source>
</evidence>
<evidence type="ECO:0000256" key="11">
    <source>
        <dbReference type="ARBA" id="ARBA00023157"/>
    </source>
</evidence>
<dbReference type="InterPro" id="IPR003597">
    <property type="entry name" value="Ig_C1-set"/>
</dbReference>
<dbReference type="KEGG" id="nasi:112403516"/>
<evidence type="ECO:0000256" key="15">
    <source>
        <dbReference type="ARBA" id="ARBA00037203"/>
    </source>
</evidence>
<feature type="domain" description="Ig-like" evidence="18">
    <location>
        <begin position="205"/>
        <end position="285"/>
    </location>
</feature>
<dbReference type="GO" id="GO:0009897">
    <property type="term" value="C:external side of plasma membrane"/>
    <property type="evidence" value="ECO:0007669"/>
    <property type="project" value="TreeGrafter"/>
</dbReference>
<keyword evidence="13" id="KW-0458">Lysosome</keyword>
<keyword evidence="8" id="KW-1133">Transmembrane helix</keyword>
<keyword evidence="14" id="KW-0393">Immunoglobulin domain</keyword>
<keyword evidence="19" id="KW-1185">Reference proteome</keyword>
<dbReference type="InterPro" id="IPR011161">
    <property type="entry name" value="MHC_I-like_Ag-recog"/>
</dbReference>
<keyword evidence="17" id="KW-0732">Signal</keyword>
<evidence type="ECO:0000256" key="3">
    <source>
        <dbReference type="ARBA" id="ARBA00004656"/>
    </source>
</evidence>
<evidence type="ECO:0000256" key="4">
    <source>
        <dbReference type="ARBA" id="ARBA00022475"/>
    </source>
</evidence>
<dbReference type="STRING" id="1706337.A0A341BX66"/>
<dbReference type="AlphaFoldDB" id="A0A341BX66"/>
<sequence length="334" mass="36884">MLLLPLLLLAVIVPGGDSKDAFQGPTSYHVIQILTFANSTWPQGQSSGWLDDFQIHGWDSDSGTATFLKPWSKGNFSDEEIIELEGLFQAYFIGFTKKVQEYVSKVQIEYPFVIQCIAGCKLHSGKSIGSFLRAALGGLDFASIKNHSCAPAPEGGSRAQQFCALVSQYKDIWDIIETLLSETCPRFLLGVLDAGKAELQRQVKPEAWLSSDPSPGPGRLLLVCHVSGFYPKPVWVMWMRGEQKQSGTQRGDTVPNADGTWYLRVTLHVTAGEETGLSCRVKHSSLGDQDIIIYWGPFRISHEPSPCLHFHLGSVTRSPETLSAQESISSYFIK</sequence>
<dbReference type="CTD" id="910"/>
<dbReference type="Pfam" id="PF07654">
    <property type="entry name" value="C1-set"/>
    <property type="match status" value="1"/>
</dbReference>
<dbReference type="PANTHER" id="PTHR16675:SF130">
    <property type="entry name" value="T-CELL SURFACE GLYCOPROTEIN CD1B"/>
    <property type="match status" value="1"/>
</dbReference>
<dbReference type="InterPro" id="IPR013783">
    <property type="entry name" value="Ig-like_fold"/>
</dbReference>
<keyword evidence="7" id="KW-0391">Immunity</keyword>
<dbReference type="GO" id="GO:0030884">
    <property type="term" value="F:exogenous lipid antigen binding"/>
    <property type="evidence" value="ECO:0007669"/>
    <property type="project" value="TreeGrafter"/>
</dbReference>
<keyword evidence="4" id="KW-1003">Cell membrane</keyword>
<evidence type="ECO:0000256" key="9">
    <source>
        <dbReference type="ARBA" id="ARBA00023130"/>
    </source>
</evidence>
<evidence type="ECO:0000313" key="19">
    <source>
        <dbReference type="Proteomes" id="UP000252040"/>
    </source>
</evidence>
<evidence type="ECO:0000256" key="12">
    <source>
        <dbReference type="ARBA" id="ARBA00023180"/>
    </source>
</evidence>
<name>A0A341BX66_NEOAA</name>
<dbReference type="FunFam" id="2.60.40.10:FF:000254">
    <property type="entry name" value="Antigen-presenting glycoprotein CD1d1"/>
    <property type="match status" value="1"/>
</dbReference>
<evidence type="ECO:0000256" key="16">
    <source>
        <dbReference type="ARBA" id="ARBA00038793"/>
    </source>
</evidence>
<evidence type="ECO:0000256" key="17">
    <source>
        <dbReference type="SAM" id="SignalP"/>
    </source>
</evidence>
<keyword evidence="11" id="KW-1015">Disulfide bond</keyword>
<keyword evidence="10" id="KW-0472">Membrane</keyword>
<feature type="signal peptide" evidence="17">
    <location>
        <begin position="1"/>
        <end position="18"/>
    </location>
</feature>
<dbReference type="SUPFAM" id="SSF48726">
    <property type="entry name" value="Immunoglobulin"/>
    <property type="match status" value="1"/>
</dbReference>
<evidence type="ECO:0000313" key="20">
    <source>
        <dbReference type="RefSeq" id="XP_024606804.1"/>
    </source>
</evidence>
<dbReference type="InterPro" id="IPR037055">
    <property type="entry name" value="MHC_I-like_Ag-recog_sf"/>
</dbReference>
<dbReference type="Proteomes" id="UP000252040">
    <property type="component" value="Unplaced"/>
</dbReference>
<dbReference type="GO" id="GO:0010008">
    <property type="term" value="C:endosome membrane"/>
    <property type="evidence" value="ECO:0007669"/>
    <property type="project" value="UniProtKB-SubCell"/>
</dbReference>
<dbReference type="GO" id="GO:0048007">
    <property type="term" value="P:antigen processing and presentation, exogenous lipid antigen via MHC class Ib"/>
    <property type="evidence" value="ECO:0007669"/>
    <property type="project" value="TreeGrafter"/>
</dbReference>
<dbReference type="GO" id="GO:0002250">
    <property type="term" value="P:adaptive immune response"/>
    <property type="evidence" value="ECO:0007669"/>
    <property type="project" value="UniProtKB-KW"/>
</dbReference>
<dbReference type="GO" id="GO:0048006">
    <property type="term" value="P:antigen processing and presentation, endogenous lipid antigen via MHC class Ib"/>
    <property type="evidence" value="ECO:0007669"/>
    <property type="project" value="TreeGrafter"/>
</dbReference>
<feature type="chain" id="PRO_5016323840" evidence="17">
    <location>
        <begin position="19"/>
        <end position="334"/>
    </location>
</feature>
<dbReference type="InterPro" id="IPR007110">
    <property type="entry name" value="Ig-like_dom"/>
</dbReference>
<gene>
    <name evidence="20" type="primary">CD1B</name>
</gene>
<evidence type="ECO:0000256" key="7">
    <source>
        <dbReference type="ARBA" id="ARBA00022859"/>
    </source>
</evidence>
<dbReference type="FunFam" id="3.30.500.10:FF:000002">
    <property type="entry name" value="Antigen-presenting glycoprotein CD1d1"/>
    <property type="match status" value="1"/>
</dbReference>
<dbReference type="InterPro" id="IPR011162">
    <property type="entry name" value="MHC_I/II-like_Ag-recog"/>
</dbReference>
<dbReference type="GO" id="GO:0001916">
    <property type="term" value="P:positive regulation of T cell mediated cytotoxicity"/>
    <property type="evidence" value="ECO:0007669"/>
    <property type="project" value="TreeGrafter"/>
</dbReference>
<dbReference type="InterPro" id="IPR050208">
    <property type="entry name" value="MHC_class-I_related"/>
</dbReference>
<evidence type="ECO:0000259" key="18">
    <source>
        <dbReference type="PROSITE" id="PS50835"/>
    </source>
</evidence>
<evidence type="ECO:0000256" key="6">
    <source>
        <dbReference type="ARBA" id="ARBA00022753"/>
    </source>
</evidence>
<dbReference type="GO" id="GO:0071723">
    <property type="term" value="F:lipopeptide binding"/>
    <property type="evidence" value="ECO:0007669"/>
    <property type="project" value="TreeGrafter"/>
</dbReference>